<dbReference type="EMBL" id="GL377681">
    <property type="protein sequence ID" value="EFJ07740.1"/>
    <property type="molecule type" value="Genomic_DNA"/>
</dbReference>
<name>D8T6K2_SELML</name>
<dbReference type="Proteomes" id="UP000001514">
    <property type="component" value="Unassembled WGS sequence"/>
</dbReference>
<feature type="region of interest" description="Disordered" evidence="1">
    <location>
        <begin position="34"/>
        <end position="82"/>
    </location>
</feature>
<keyword evidence="4" id="KW-1185">Reference proteome</keyword>
<evidence type="ECO:0000313" key="3">
    <source>
        <dbReference type="EMBL" id="EFJ07740.1"/>
    </source>
</evidence>
<dbReference type="Gramene" id="EFJ07711">
    <property type="protein sequence ID" value="EFJ07711"/>
    <property type="gene ID" value="SELMODRAFT_429614"/>
</dbReference>
<organism evidence="4">
    <name type="scientific">Selaginella moellendorffii</name>
    <name type="common">Spikemoss</name>
    <dbReference type="NCBI Taxonomy" id="88036"/>
    <lineage>
        <taxon>Eukaryota</taxon>
        <taxon>Viridiplantae</taxon>
        <taxon>Streptophyta</taxon>
        <taxon>Embryophyta</taxon>
        <taxon>Tracheophyta</taxon>
        <taxon>Lycopodiopsida</taxon>
        <taxon>Selaginellales</taxon>
        <taxon>Selaginellaceae</taxon>
        <taxon>Selaginella</taxon>
    </lineage>
</organism>
<accession>D8T6K2</accession>
<reference evidence="3 4" key="1">
    <citation type="journal article" date="2011" name="Science">
        <title>The Selaginella genome identifies genetic changes associated with the evolution of vascular plants.</title>
        <authorList>
            <person name="Banks J.A."/>
            <person name="Nishiyama T."/>
            <person name="Hasebe M."/>
            <person name="Bowman J.L."/>
            <person name="Gribskov M."/>
            <person name="dePamphilis C."/>
            <person name="Albert V.A."/>
            <person name="Aono N."/>
            <person name="Aoyama T."/>
            <person name="Ambrose B.A."/>
            <person name="Ashton N.W."/>
            <person name="Axtell M.J."/>
            <person name="Barker E."/>
            <person name="Barker M.S."/>
            <person name="Bennetzen J.L."/>
            <person name="Bonawitz N.D."/>
            <person name="Chapple C."/>
            <person name="Cheng C."/>
            <person name="Correa L.G."/>
            <person name="Dacre M."/>
            <person name="DeBarry J."/>
            <person name="Dreyer I."/>
            <person name="Elias M."/>
            <person name="Engstrom E.M."/>
            <person name="Estelle M."/>
            <person name="Feng L."/>
            <person name="Finet C."/>
            <person name="Floyd S.K."/>
            <person name="Frommer W.B."/>
            <person name="Fujita T."/>
            <person name="Gramzow L."/>
            <person name="Gutensohn M."/>
            <person name="Harholt J."/>
            <person name="Hattori M."/>
            <person name="Heyl A."/>
            <person name="Hirai T."/>
            <person name="Hiwatashi Y."/>
            <person name="Ishikawa M."/>
            <person name="Iwata M."/>
            <person name="Karol K.G."/>
            <person name="Koehler B."/>
            <person name="Kolukisaoglu U."/>
            <person name="Kubo M."/>
            <person name="Kurata T."/>
            <person name="Lalonde S."/>
            <person name="Li K."/>
            <person name="Li Y."/>
            <person name="Litt A."/>
            <person name="Lyons E."/>
            <person name="Manning G."/>
            <person name="Maruyama T."/>
            <person name="Michael T.P."/>
            <person name="Mikami K."/>
            <person name="Miyazaki S."/>
            <person name="Morinaga S."/>
            <person name="Murata T."/>
            <person name="Mueller-Roeber B."/>
            <person name="Nelson D.R."/>
            <person name="Obara M."/>
            <person name="Oguri Y."/>
            <person name="Olmstead R.G."/>
            <person name="Onodera N."/>
            <person name="Petersen B.L."/>
            <person name="Pils B."/>
            <person name="Prigge M."/>
            <person name="Rensing S.A."/>
            <person name="Riano-Pachon D.M."/>
            <person name="Roberts A.W."/>
            <person name="Sato Y."/>
            <person name="Scheller H.V."/>
            <person name="Schulz B."/>
            <person name="Schulz C."/>
            <person name="Shakirov E.V."/>
            <person name="Shibagaki N."/>
            <person name="Shinohara N."/>
            <person name="Shippen D.E."/>
            <person name="Soerensen I."/>
            <person name="Sotooka R."/>
            <person name="Sugimoto N."/>
            <person name="Sugita M."/>
            <person name="Sumikawa N."/>
            <person name="Tanurdzic M."/>
            <person name="Theissen G."/>
            <person name="Ulvskov P."/>
            <person name="Wakazuki S."/>
            <person name="Weng J.K."/>
            <person name="Willats W.W."/>
            <person name="Wipf D."/>
            <person name="Wolf P.G."/>
            <person name="Yang L."/>
            <person name="Zimmer A.D."/>
            <person name="Zhu Q."/>
            <person name="Mitros T."/>
            <person name="Hellsten U."/>
            <person name="Loque D."/>
            <person name="Otillar R."/>
            <person name="Salamov A."/>
            <person name="Schmutz J."/>
            <person name="Shapiro H."/>
            <person name="Lindquist E."/>
            <person name="Lucas S."/>
            <person name="Rokhsar D."/>
            <person name="Grigoriev I.V."/>
        </authorList>
    </citation>
    <scope>NUCLEOTIDE SEQUENCE [LARGE SCALE GENOMIC DNA]</scope>
</reference>
<gene>
    <name evidence="2" type="ORF">SELMODRAFT_429614</name>
    <name evidence="3" type="ORF">SELMODRAFT_448336</name>
</gene>
<evidence type="ECO:0000256" key="1">
    <source>
        <dbReference type="SAM" id="MobiDB-lite"/>
    </source>
</evidence>
<dbReference type="KEGG" id="smo:SELMODRAFT_448336"/>
<evidence type="ECO:0000313" key="2">
    <source>
        <dbReference type="EMBL" id="EFJ07711.1"/>
    </source>
</evidence>
<dbReference type="Gramene" id="EFJ07740">
    <property type="protein sequence ID" value="EFJ07740"/>
    <property type="gene ID" value="SELMODRAFT_448336"/>
</dbReference>
<evidence type="ECO:0000313" key="4">
    <source>
        <dbReference type="Proteomes" id="UP000001514"/>
    </source>
</evidence>
<feature type="compositionally biased region" description="Polar residues" evidence="1">
    <location>
        <begin position="51"/>
        <end position="66"/>
    </location>
</feature>
<protein>
    <submittedName>
        <fullName evidence="3">Uncharacterized protein</fullName>
    </submittedName>
</protein>
<proteinExistence type="predicted"/>
<dbReference type="InParanoid" id="D8T6K2"/>
<dbReference type="KEGG" id="smo:SELMODRAFT_429614"/>
<sequence length="252" mass="27181">MAFRRVISSLHASKGANSYSKYVSQWSRLLRARKSSNPETMMKESLGTGPEVSNQRNGKGDGTTSAGAWPIRSRSSPPSPLATTSSVYLELEESLAKHLAGDLSEETGINFADSRVFSLSPAPSRVLASSSGSLLLAHTASLISASLGQPRWIGLRLGLSSTQAGIEAAEDDTEVQGCAWSIDATHSPSIPVTNRQFHPQAAQVDEVLHVPGGFGGIKQARFFSERLPELDTPPDFSTQKSPRFLRRIKDIY</sequence>
<dbReference type="HOGENOM" id="CLU_1172377_0_0_1"/>
<dbReference type="AlphaFoldDB" id="D8T6K2"/>
<dbReference type="EMBL" id="GL377682">
    <property type="protein sequence ID" value="EFJ07711.1"/>
    <property type="molecule type" value="Genomic_DNA"/>
</dbReference>